<dbReference type="GO" id="GO:0003950">
    <property type="term" value="F:NAD+ poly-ADP-ribosyltransferase activity"/>
    <property type="evidence" value="ECO:0007669"/>
    <property type="project" value="InterPro"/>
</dbReference>
<evidence type="ECO:0000256" key="1">
    <source>
        <dbReference type="SAM" id="MobiDB-lite"/>
    </source>
</evidence>
<dbReference type="EMBL" id="HBGD01003500">
    <property type="protein sequence ID" value="CAD9079654.1"/>
    <property type="molecule type" value="Transcribed_RNA"/>
</dbReference>
<name>A0A7S1KNC0_9EUKA</name>
<feature type="region of interest" description="Disordered" evidence="1">
    <location>
        <begin position="1"/>
        <end position="44"/>
    </location>
</feature>
<feature type="domain" description="PARP catalytic" evidence="2">
    <location>
        <begin position="467"/>
        <end position="625"/>
    </location>
</feature>
<dbReference type="Gene3D" id="3.90.228.10">
    <property type="match status" value="1"/>
</dbReference>
<evidence type="ECO:0000259" key="2">
    <source>
        <dbReference type="Pfam" id="PF00644"/>
    </source>
</evidence>
<organism evidence="3">
    <name type="scientific">Percolomonas cosmopolitus</name>
    <dbReference type="NCBI Taxonomy" id="63605"/>
    <lineage>
        <taxon>Eukaryota</taxon>
        <taxon>Discoba</taxon>
        <taxon>Heterolobosea</taxon>
        <taxon>Tetramitia</taxon>
        <taxon>Eutetramitia</taxon>
        <taxon>Percolomonadidae</taxon>
        <taxon>Percolomonas</taxon>
    </lineage>
</organism>
<protein>
    <recommendedName>
        <fullName evidence="2">PARP catalytic domain-containing protein</fullName>
    </recommendedName>
</protein>
<proteinExistence type="predicted"/>
<dbReference type="SUPFAM" id="SSF56399">
    <property type="entry name" value="ADP-ribosylation"/>
    <property type="match status" value="1"/>
</dbReference>
<reference evidence="3" key="1">
    <citation type="submission" date="2021-01" db="EMBL/GenBank/DDBJ databases">
        <authorList>
            <person name="Corre E."/>
            <person name="Pelletier E."/>
            <person name="Niang G."/>
            <person name="Scheremetjew M."/>
            <person name="Finn R."/>
            <person name="Kale V."/>
            <person name="Holt S."/>
            <person name="Cochrane G."/>
            <person name="Meng A."/>
            <person name="Brown T."/>
            <person name="Cohen L."/>
        </authorList>
    </citation>
    <scope>NUCLEOTIDE SEQUENCE</scope>
    <source>
        <strain evidence="3">WS</strain>
    </source>
</reference>
<evidence type="ECO:0000313" key="3">
    <source>
        <dbReference type="EMBL" id="CAD9079654.1"/>
    </source>
</evidence>
<dbReference type="InterPro" id="IPR012317">
    <property type="entry name" value="Poly(ADP-ribose)pol_cat_dom"/>
</dbReference>
<feature type="region of interest" description="Disordered" evidence="1">
    <location>
        <begin position="82"/>
        <end position="110"/>
    </location>
</feature>
<feature type="compositionally biased region" description="Low complexity" evidence="1">
    <location>
        <begin position="1"/>
        <end position="30"/>
    </location>
</feature>
<dbReference type="Pfam" id="PF00644">
    <property type="entry name" value="PARP"/>
    <property type="match status" value="1"/>
</dbReference>
<feature type="compositionally biased region" description="Polar residues" evidence="1">
    <location>
        <begin position="31"/>
        <end position="44"/>
    </location>
</feature>
<accession>A0A7S1KNC0</accession>
<sequence>MSPGNASTSSLSSTESEASTNSTSTMLNSLYAASTRRTTTESPQVLDQLPFDTLQPMPTAQQNTLAHSSPFPTLSNLTQFYPSTNVHFSSPKPPSRSTGTSRGGGGGTCKTPSIPLGLMPHIVFWIDDHPENNATLEEDILADFSLHKQANTKQAHHPHFFSPTRSKLTILRFKSTTDAIRRITQMHHLFQNAFVRIVTDMARYESMLEELHQEQRQPHAAIGGVTGNDQGVSLRESSSTVTSNITSISNTCTTTTAAAPVTTSSSTTTSTTDSSSNHLKFVPNAGELLIKKLLRAPFYRNSSCLWIKIYNSKVTRPEIEAYLRFWPWYLSLGWDFWRNATNGFLGVSQLVYYEYDVSNWNVQQLDYPTRNIDPTLGNDNNTHFHLPKTRHMCNKFEIYLVESIINGVRRKLEHTKDVCNFSLQSIKFVYNSKLWKSHRALYKTYWTDLREEMLSELNDEDNLTEEQLFRHPKRLIAFHGTARKNFASIFKEGFDMKRAGSLDSGWYGKSLYVSSHPQYAAHYIHYQGTDPSSKGFKFPVSVGQDLELIAGFCIPGKKAKIQDFAQYNKSAPKDNSQAHFVRVAFKKQYGAENFFPINDNQKETADEIVLFDSAQFLPCFLMTLKRTK</sequence>
<gene>
    <name evidence="3" type="ORF">PCOS0759_LOCUS2894</name>
</gene>
<dbReference type="AlphaFoldDB" id="A0A7S1KNC0"/>